<accession>A0A3N0AHB8</accession>
<evidence type="ECO:0000259" key="1">
    <source>
        <dbReference type="Pfam" id="PF00329"/>
    </source>
</evidence>
<organism evidence="2 3">
    <name type="scientific">Slackia faecicanis</name>
    <dbReference type="NCBI Taxonomy" id="255723"/>
    <lineage>
        <taxon>Bacteria</taxon>
        <taxon>Bacillati</taxon>
        <taxon>Actinomycetota</taxon>
        <taxon>Coriobacteriia</taxon>
        <taxon>Eggerthellales</taxon>
        <taxon>Eggerthellaceae</taxon>
        <taxon>Slackia</taxon>
    </lineage>
</organism>
<sequence length="220" mass="23579">MALHTTFETIQTADLLALAEKKRDEGYRFVQMLCVNTEQGIDALYAFMKDDRLENYTICGIDTAVETVPSVTGFFLAAFPFENEAHDLFGLNVTDIAIDFAGNFYKVAMDKPMTVISPAQKAAREKAAKIAAAKAAKAAGKDKPADDIEAKLAGMDPEKAAKVRAAMEAKAAKEKAAAESAKRDELEAKLAGMDPEKAAKVRAAMEAKAARVAAEKKGGE</sequence>
<dbReference type="RefSeq" id="WP_123197297.1">
    <property type="nucleotide sequence ID" value="NZ_QICB01000001.1"/>
</dbReference>
<dbReference type="Gene3D" id="3.30.460.80">
    <property type="entry name" value="NADH:ubiquinone oxidoreductase, 30kDa subunit"/>
    <property type="match status" value="1"/>
</dbReference>
<keyword evidence="3" id="KW-1185">Reference proteome</keyword>
<feature type="domain" description="NADH:ubiquinone oxidoreductase 30kDa subunit" evidence="1">
    <location>
        <begin position="10"/>
        <end position="95"/>
    </location>
</feature>
<evidence type="ECO:0000313" key="3">
    <source>
        <dbReference type="Proteomes" id="UP000267368"/>
    </source>
</evidence>
<dbReference type="AlphaFoldDB" id="A0A3N0AHB8"/>
<proteinExistence type="predicted"/>
<evidence type="ECO:0000313" key="2">
    <source>
        <dbReference type="EMBL" id="RNL21455.1"/>
    </source>
</evidence>
<dbReference type="EMBL" id="QICB01000001">
    <property type="protein sequence ID" value="RNL21455.1"/>
    <property type="molecule type" value="Genomic_DNA"/>
</dbReference>
<dbReference type="SUPFAM" id="SSF143243">
    <property type="entry name" value="Nqo5-like"/>
    <property type="match status" value="1"/>
</dbReference>
<gene>
    <name evidence="2" type="ORF">DMP07_00990</name>
</gene>
<reference evidence="3" key="1">
    <citation type="submission" date="2018-05" db="EMBL/GenBank/DDBJ databases">
        <title>Genome Sequencing of selected type strains of the family Eggerthellaceae.</title>
        <authorList>
            <person name="Danylec N."/>
            <person name="Stoll D.A."/>
            <person name="Doetsch A."/>
            <person name="Huch M."/>
        </authorList>
    </citation>
    <scope>NUCLEOTIDE SEQUENCE [LARGE SCALE GENOMIC DNA]</scope>
    <source>
        <strain evidence="3">DSM 17537</strain>
    </source>
</reference>
<dbReference type="Proteomes" id="UP000267368">
    <property type="component" value="Unassembled WGS sequence"/>
</dbReference>
<dbReference type="OrthoDB" id="3178054at2"/>
<keyword evidence="2" id="KW-0830">Ubiquinone</keyword>
<dbReference type="InterPro" id="IPR001268">
    <property type="entry name" value="NADH_UbQ_OxRdtase_30kDa_su"/>
</dbReference>
<dbReference type="InterPro" id="IPR037232">
    <property type="entry name" value="NADH_quin_OxRdtase_su_C/D-like"/>
</dbReference>
<comment type="caution">
    <text evidence="2">The sequence shown here is derived from an EMBL/GenBank/DDBJ whole genome shotgun (WGS) entry which is preliminary data.</text>
</comment>
<dbReference type="GO" id="GO:0008137">
    <property type="term" value="F:NADH dehydrogenase (ubiquinone) activity"/>
    <property type="evidence" value="ECO:0007669"/>
    <property type="project" value="InterPro"/>
</dbReference>
<dbReference type="Pfam" id="PF00329">
    <property type="entry name" value="Complex1_30kDa"/>
    <property type="match status" value="1"/>
</dbReference>
<name>A0A3N0AHB8_9ACTN</name>
<protein>
    <submittedName>
        <fullName evidence="2">NADH:ubiquinone oxidoreductase</fullName>
    </submittedName>
</protein>